<dbReference type="RefSeq" id="WP_204035551.1">
    <property type="nucleotide sequence ID" value="NZ_BOPC01000040.1"/>
</dbReference>
<dbReference type="PANTHER" id="PTHR34478:SF1">
    <property type="entry name" value="PROTEIN LEMA"/>
    <property type="match status" value="1"/>
</dbReference>
<evidence type="ECO:0000256" key="1">
    <source>
        <dbReference type="ARBA" id="ARBA00004167"/>
    </source>
</evidence>
<protein>
    <recommendedName>
        <fullName evidence="8">LemA family protein</fullName>
    </recommendedName>
</protein>
<keyword evidence="7" id="KW-1185">Reference proteome</keyword>
<dbReference type="Gene3D" id="1.20.1440.20">
    <property type="entry name" value="LemA-like domain"/>
    <property type="match status" value="1"/>
</dbReference>
<keyword evidence="4" id="KW-1133">Transmembrane helix</keyword>
<evidence type="ECO:0000256" key="5">
    <source>
        <dbReference type="ARBA" id="ARBA00023136"/>
    </source>
</evidence>
<dbReference type="PANTHER" id="PTHR34478">
    <property type="entry name" value="PROTEIN LEMA"/>
    <property type="match status" value="1"/>
</dbReference>
<dbReference type="InterPro" id="IPR023353">
    <property type="entry name" value="LemA-like_dom_sf"/>
</dbReference>
<comment type="subcellular location">
    <subcellularLocation>
        <location evidence="1">Membrane</location>
        <topology evidence="1">Single-pass membrane protein</topology>
    </subcellularLocation>
</comment>
<evidence type="ECO:0000313" key="7">
    <source>
        <dbReference type="Proteomes" id="UP000653076"/>
    </source>
</evidence>
<name>A0ABQ4JCV5_9ACTN</name>
<reference evidence="6 7" key="1">
    <citation type="submission" date="2021-01" db="EMBL/GenBank/DDBJ databases">
        <title>Whole genome shotgun sequence of Verrucosispora qiuiae NBRC 106684.</title>
        <authorList>
            <person name="Komaki H."/>
            <person name="Tamura T."/>
        </authorList>
    </citation>
    <scope>NUCLEOTIDE SEQUENCE [LARGE SCALE GENOMIC DNA]</scope>
    <source>
        <strain evidence="6 7">NBRC 106684</strain>
    </source>
</reference>
<accession>A0ABQ4JCV5</accession>
<dbReference type="Pfam" id="PF04011">
    <property type="entry name" value="LemA"/>
    <property type="match status" value="1"/>
</dbReference>
<organism evidence="6 7">
    <name type="scientific">Micromonospora qiuiae</name>
    <dbReference type="NCBI Taxonomy" id="502268"/>
    <lineage>
        <taxon>Bacteria</taxon>
        <taxon>Bacillati</taxon>
        <taxon>Actinomycetota</taxon>
        <taxon>Actinomycetes</taxon>
        <taxon>Micromonosporales</taxon>
        <taxon>Micromonosporaceae</taxon>
        <taxon>Micromonospora</taxon>
    </lineage>
</organism>
<evidence type="ECO:0008006" key="8">
    <source>
        <dbReference type="Google" id="ProtNLM"/>
    </source>
</evidence>
<comment type="caution">
    <text evidence="6">The sequence shown here is derived from an EMBL/GenBank/DDBJ whole genome shotgun (WGS) entry which is preliminary data.</text>
</comment>
<keyword evidence="3" id="KW-0812">Transmembrane</keyword>
<dbReference type="Proteomes" id="UP000653076">
    <property type="component" value="Unassembled WGS sequence"/>
</dbReference>
<dbReference type="EMBL" id="BOPC01000040">
    <property type="protein sequence ID" value="GIJ28004.1"/>
    <property type="molecule type" value="Genomic_DNA"/>
</dbReference>
<evidence type="ECO:0000313" key="6">
    <source>
        <dbReference type="EMBL" id="GIJ28004.1"/>
    </source>
</evidence>
<keyword evidence="5" id="KW-0472">Membrane</keyword>
<evidence type="ECO:0000256" key="2">
    <source>
        <dbReference type="ARBA" id="ARBA00008854"/>
    </source>
</evidence>
<dbReference type="InterPro" id="IPR007156">
    <property type="entry name" value="MamQ_LemA"/>
</dbReference>
<proteinExistence type="inferred from homology"/>
<sequence length="198" mass="21484">MELIIGLVCLALIVVAVLGFGVSIYNGLVRARNAYRNAFAQIDVQLIRRHDLIPNLVQTAKGYLKHERETLEAVITARNAAVNAQATAAAAPGDPAAMQQLSGAENALTATLGRLFALSEAYPDLKANQNMMQLSEELTSTENRVAFARQAYNDAVMAYNNKREVFPSSLIAGMFSFGPAALFQPDDPQQRQAPQVSF</sequence>
<evidence type="ECO:0000256" key="4">
    <source>
        <dbReference type="ARBA" id="ARBA00022989"/>
    </source>
</evidence>
<gene>
    <name evidence="6" type="ORF">Vqi01_31660</name>
</gene>
<evidence type="ECO:0000256" key="3">
    <source>
        <dbReference type="ARBA" id="ARBA00022692"/>
    </source>
</evidence>
<dbReference type="SUPFAM" id="SSF140478">
    <property type="entry name" value="LemA-like"/>
    <property type="match status" value="1"/>
</dbReference>
<comment type="similarity">
    <text evidence="2">Belongs to the LemA family.</text>
</comment>